<dbReference type="PANTHER" id="PTHR43133:SF32">
    <property type="entry name" value="BLR3042 PROTEIN"/>
    <property type="match status" value="1"/>
</dbReference>
<evidence type="ECO:0000256" key="1">
    <source>
        <dbReference type="ARBA" id="ARBA00010641"/>
    </source>
</evidence>
<dbReference type="InterPro" id="IPR013249">
    <property type="entry name" value="RNA_pol_sigma70_r4_t2"/>
</dbReference>
<evidence type="ECO:0000313" key="7">
    <source>
        <dbReference type="EMBL" id="PSL17577.1"/>
    </source>
</evidence>
<feature type="domain" description="RNA polymerase sigma-70 region 2" evidence="5">
    <location>
        <begin position="23"/>
        <end position="90"/>
    </location>
</feature>
<accession>A0A2P8F7A1</accession>
<name>A0A2P8F7A1_9RHOB</name>
<evidence type="ECO:0000259" key="6">
    <source>
        <dbReference type="Pfam" id="PF08281"/>
    </source>
</evidence>
<dbReference type="Pfam" id="PF04542">
    <property type="entry name" value="Sigma70_r2"/>
    <property type="match status" value="1"/>
</dbReference>
<keyword evidence="3" id="KW-0731">Sigma factor</keyword>
<dbReference type="Pfam" id="PF08281">
    <property type="entry name" value="Sigma70_r4_2"/>
    <property type="match status" value="1"/>
</dbReference>
<evidence type="ECO:0000259" key="5">
    <source>
        <dbReference type="Pfam" id="PF04542"/>
    </source>
</evidence>
<dbReference type="SUPFAM" id="SSF88946">
    <property type="entry name" value="Sigma2 domain of RNA polymerase sigma factors"/>
    <property type="match status" value="1"/>
</dbReference>
<comment type="caution">
    <text evidence="7">The sequence shown here is derived from an EMBL/GenBank/DDBJ whole genome shotgun (WGS) entry which is preliminary data.</text>
</comment>
<dbReference type="InterPro" id="IPR013325">
    <property type="entry name" value="RNA_pol_sigma_r2"/>
</dbReference>
<dbReference type="InterPro" id="IPR036388">
    <property type="entry name" value="WH-like_DNA-bd_sf"/>
</dbReference>
<keyword evidence="8" id="KW-1185">Reference proteome</keyword>
<evidence type="ECO:0000256" key="3">
    <source>
        <dbReference type="ARBA" id="ARBA00023082"/>
    </source>
</evidence>
<dbReference type="InterPro" id="IPR014284">
    <property type="entry name" value="RNA_pol_sigma-70_dom"/>
</dbReference>
<evidence type="ECO:0000313" key="8">
    <source>
        <dbReference type="Proteomes" id="UP000240418"/>
    </source>
</evidence>
<dbReference type="AlphaFoldDB" id="A0A2P8F7A1"/>
<proteinExistence type="inferred from homology"/>
<feature type="domain" description="RNA polymerase sigma factor 70 region 4 type 2" evidence="6">
    <location>
        <begin position="120"/>
        <end position="170"/>
    </location>
</feature>
<dbReference type="OrthoDB" id="9803470at2"/>
<organism evidence="7 8">
    <name type="scientific">Shimia abyssi</name>
    <dbReference type="NCBI Taxonomy" id="1662395"/>
    <lineage>
        <taxon>Bacteria</taxon>
        <taxon>Pseudomonadati</taxon>
        <taxon>Pseudomonadota</taxon>
        <taxon>Alphaproteobacteria</taxon>
        <taxon>Rhodobacterales</taxon>
        <taxon>Roseobacteraceae</taxon>
    </lineage>
</organism>
<dbReference type="GO" id="GO:0006352">
    <property type="term" value="P:DNA-templated transcription initiation"/>
    <property type="evidence" value="ECO:0007669"/>
    <property type="project" value="InterPro"/>
</dbReference>
<dbReference type="PANTHER" id="PTHR43133">
    <property type="entry name" value="RNA POLYMERASE ECF-TYPE SIGMA FACTO"/>
    <property type="match status" value="1"/>
</dbReference>
<gene>
    <name evidence="7" type="ORF">CLV88_11624</name>
</gene>
<dbReference type="Proteomes" id="UP000240418">
    <property type="component" value="Unassembled WGS sequence"/>
</dbReference>
<keyword evidence="4" id="KW-0804">Transcription</keyword>
<dbReference type="NCBIfam" id="TIGR02937">
    <property type="entry name" value="sigma70-ECF"/>
    <property type="match status" value="1"/>
</dbReference>
<evidence type="ECO:0000256" key="4">
    <source>
        <dbReference type="ARBA" id="ARBA00023163"/>
    </source>
</evidence>
<evidence type="ECO:0000256" key="2">
    <source>
        <dbReference type="ARBA" id="ARBA00023015"/>
    </source>
</evidence>
<keyword evidence="2" id="KW-0805">Transcription regulation</keyword>
<dbReference type="InterPro" id="IPR007627">
    <property type="entry name" value="RNA_pol_sigma70_r2"/>
</dbReference>
<dbReference type="GO" id="GO:0016987">
    <property type="term" value="F:sigma factor activity"/>
    <property type="evidence" value="ECO:0007669"/>
    <property type="project" value="UniProtKB-KW"/>
</dbReference>
<dbReference type="GO" id="GO:0003677">
    <property type="term" value="F:DNA binding"/>
    <property type="evidence" value="ECO:0007669"/>
    <property type="project" value="InterPro"/>
</dbReference>
<sequence>MDEEHVRLLKRVAERDRLAFAKLYRCFEKPLFRFVQSKLSDPIEAYDIHHDTFLEIWRSARRFSGKSKVKTWVFGIAYHKIIDRHRRAKWLEYPGELPVQIDVSNDAEKIVSSIQESDHLHFCLKQLSPEHSMAISLAFFEDMSYAEISDITDVPQGTIKSRVFHAKKELLECLKPFLGRARNG</sequence>
<protein>
    <submittedName>
        <fullName evidence="7">RNA polymerase sigma-70 factor (ECF subfamily)</fullName>
    </submittedName>
</protein>
<dbReference type="InterPro" id="IPR039425">
    <property type="entry name" value="RNA_pol_sigma-70-like"/>
</dbReference>
<dbReference type="CDD" id="cd06171">
    <property type="entry name" value="Sigma70_r4"/>
    <property type="match status" value="1"/>
</dbReference>
<reference evidence="7 8" key="1">
    <citation type="submission" date="2018-03" db="EMBL/GenBank/DDBJ databases">
        <title>Genomic Encyclopedia of Archaeal and Bacterial Type Strains, Phase II (KMG-II): from individual species to whole genera.</title>
        <authorList>
            <person name="Goeker M."/>
        </authorList>
    </citation>
    <scope>NUCLEOTIDE SEQUENCE [LARGE SCALE GENOMIC DNA]</scope>
    <source>
        <strain evidence="7 8">DSM 100673</strain>
    </source>
</reference>
<dbReference type="EMBL" id="PYGJ01000016">
    <property type="protein sequence ID" value="PSL17577.1"/>
    <property type="molecule type" value="Genomic_DNA"/>
</dbReference>
<dbReference type="InterPro" id="IPR013324">
    <property type="entry name" value="RNA_pol_sigma_r3/r4-like"/>
</dbReference>
<comment type="similarity">
    <text evidence="1">Belongs to the sigma-70 factor family. ECF subfamily.</text>
</comment>
<dbReference type="SUPFAM" id="SSF88659">
    <property type="entry name" value="Sigma3 and sigma4 domains of RNA polymerase sigma factors"/>
    <property type="match status" value="1"/>
</dbReference>
<dbReference type="Gene3D" id="1.10.1740.10">
    <property type="match status" value="1"/>
</dbReference>
<dbReference type="Gene3D" id="1.10.10.10">
    <property type="entry name" value="Winged helix-like DNA-binding domain superfamily/Winged helix DNA-binding domain"/>
    <property type="match status" value="1"/>
</dbReference>
<dbReference type="RefSeq" id="WP_106609911.1">
    <property type="nucleotide sequence ID" value="NZ_PYGJ01000016.1"/>
</dbReference>